<evidence type="ECO:0000313" key="2">
    <source>
        <dbReference type="EMBL" id="RZS58791.1"/>
    </source>
</evidence>
<reference evidence="2 3" key="1">
    <citation type="submission" date="2019-02" db="EMBL/GenBank/DDBJ databases">
        <title>Genomic Encyclopedia of Type Strains, Phase IV (KMG-IV): sequencing the most valuable type-strain genomes for metagenomic binning, comparative biology and taxonomic classification.</title>
        <authorList>
            <person name="Goeker M."/>
        </authorList>
    </citation>
    <scope>NUCLEOTIDE SEQUENCE [LARGE SCALE GENOMIC DNA]</scope>
    <source>
        <strain evidence="2 3">DSM 10617</strain>
    </source>
</reference>
<protein>
    <submittedName>
        <fullName evidence="2">Uncharacterized protein</fullName>
    </submittedName>
</protein>
<sequence length="158" mass="16906">MPNMQKHLEVHAVDPLTTKRRTTLPMTVGLPPQQPVEAVAPSTLNADLPTIRTLLAPGTSQGAADGMRRHVQARREAVRLEREGGESLLNHSPEWMAAIGRLGGQSKSAAKSRAARLNGAKGGRPRKTDPLVDVDAETRHEVVHIEAGNSLPASGAKR</sequence>
<gene>
    <name evidence="2" type="ORF">EV685_1091</name>
</gene>
<keyword evidence="3" id="KW-1185">Reference proteome</keyword>
<dbReference type="AlphaFoldDB" id="A0A4Q7LVM3"/>
<organism evidence="2 3">
    <name type="scientific">Sphaerotilus mobilis</name>
    <dbReference type="NCBI Taxonomy" id="47994"/>
    <lineage>
        <taxon>Bacteria</taxon>
        <taxon>Pseudomonadati</taxon>
        <taxon>Pseudomonadota</taxon>
        <taxon>Betaproteobacteria</taxon>
        <taxon>Burkholderiales</taxon>
        <taxon>Sphaerotilaceae</taxon>
        <taxon>Sphaerotilus</taxon>
    </lineage>
</organism>
<dbReference type="EMBL" id="SGWV01000007">
    <property type="protein sequence ID" value="RZS58791.1"/>
    <property type="molecule type" value="Genomic_DNA"/>
</dbReference>
<evidence type="ECO:0000256" key="1">
    <source>
        <dbReference type="SAM" id="MobiDB-lite"/>
    </source>
</evidence>
<name>A0A4Q7LVM3_9BURK</name>
<proteinExistence type="predicted"/>
<feature type="compositionally biased region" description="Low complexity" evidence="1">
    <location>
        <begin position="106"/>
        <end position="116"/>
    </location>
</feature>
<evidence type="ECO:0000313" key="3">
    <source>
        <dbReference type="Proteomes" id="UP000293433"/>
    </source>
</evidence>
<dbReference type="Proteomes" id="UP000293433">
    <property type="component" value="Unassembled WGS sequence"/>
</dbReference>
<accession>A0A4Q7LVM3</accession>
<feature type="region of interest" description="Disordered" evidence="1">
    <location>
        <begin position="103"/>
        <end position="132"/>
    </location>
</feature>
<comment type="caution">
    <text evidence="2">The sequence shown here is derived from an EMBL/GenBank/DDBJ whole genome shotgun (WGS) entry which is preliminary data.</text>
</comment>
<dbReference type="RefSeq" id="WP_207224761.1">
    <property type="nucleotide sequence ID" value="NZ_SGWV01000007.1"/>
</dbReference>